<sequence length="179" mass="19360">MAAFLYVLLLCTAGTADAALAKTDIAEARISDSGRTFSSLFPLTLGLMPLLGPVFIKSVFMVLLSGYTYLVIVSGSFFFGPLGSLLGLGQAGLRSFDEGDPSENSIDRVARVVCQAITSTEESVTDATTQCRRRLVCELSKSVSEGVPKVDMFYNYFRNLTGYAKSYAGAWACGWLYPR</sequence>
<keyword evidence="1" id="KW-1133">Transmembrane helix</keyword>
<keyword evidence="4" id="KW-1185">Reference proteome</keyword>
<proteinExistence type="predicted"/>
<evidence type="ECO:0000256" key="2">
    <source>
        <dbReference type="SAM" id="SignalP"/>
    </source>
</evidence>
<keyword evidence="1" id="KW-0472">Membrane</keyword>
<organism evidence="3 4">
    <name type="scientific">Amblyomma americanum</name>
    <name type="common">Lone star tick</name>
    <dbReference type="NCBI Taxonomy" id="6943"/>
    <lineage>
        <taxon>Eukaryota</taxon>
        <taxon>Metazoa</taxon>
        <taxon>Ecdysozoa</taxon>
        <taxon>Arthropoda</taxon>
        <taxon>Chelicerata</taxon>
        <taxon>Arachnida</taxon>
        <taxon>Acari</taxon>
        <taxon>Parasitiformes</taxon>
        <taxon>Ixodida</taxon>
        <taxon>Ixodoidea</taxon>
        <taxon>Ixodidae</taxon>
        <taxon>Amblyomminae</taxon>
        <taxon>Amblyomma</taxon>
    </lineage>
</organism>
<reference evidence="3 4" key="1">
    <citation type="journal article" date="2023" name="Arcadia Sci">
        <title>De novo assembly of a long-read Amblyomma americanum tick genome.</title>
        <authorList>
            <person name="Chou S."/>
            <person name="Poskanzer K.E."/>
            <person name="Rollins M."/>
            <person name="Thuy-Boun P.S."/>
        </authorList>
    </citation>
    <scope>NUCLEOTIDE SEQUENCE [LARGE SCALE GENOMIC DNA]</scope>
    <source>
        <strain evidence="3">F_SG_1</strain>
        <tissue evidence="3">Salivary glands</tissue>
    </source>
</reference>
<evidence type="ECO:0000256" key="1">
    <source>
        <dbReference type="SAM" id="Phobius"/>
    </source>
</evidence>
<evidence type="ECO:0000313" key="3">
    <source>
        <dbReference type="EMBL" id="KAK8756364.1"/>
    </source>
</evidence>
<name>A0AAQ4D1M4_AMBAM</name>
<feature type="signal peptide" evidence="2">
    <location>
        <begin position="1"/>
        <end position="18"/>
    </location>
</feature>
<feature type="chain" id="PRO_5042902996" evidence="2">
    <location>
        <begin position="19"/>
        <end position="179"/>
    </location>
</feature>
<feature type="transmembrane region" description="Helical" evidence="1">
    <location>
        <begin position="68"/>
        <end position="88"/>
    </location>
</feature>
<gene>
    <name evidence="3" type="ORF">V5799_000937</name>
</gene>
<keyword evidence="2" id="KW-0732">Signal</keyword>
<dbReference type="Proteomes" id="UP001321473">
    <property type="component" value="Unassembled WGS sequence"/>
</dbReference>
<protein>
    <submittedName>
        <fullName evidence="3">Uncharacterized protein</fullName>
    </submittedName>
</protein>
<dbReference type="EMBL" id="JARKHS020036294">
    <property type="protein sequence ID" value="KAK8756364.1"/>
    <property type="molecule type" value="Genomic_DNA"/>
</dbReference>
<accession>A0AAQ4D1M4</accession>
<evidence type="ECO:0000313" key="4">
    <source>
        <dbReference type="Proteomes" id="UP001321473"/>
    </source>
</evidence>
<keyword evidence="1" id="KW-0812">Transmembrane</keyword>
<comment type="caution">
    <text evidence="3">The sequence shown here is derived from an EMBL/GenBank/DDBJ whole genome shotgun (WGS) entry which is preliminary data.</text>
</comment>
<dbReference type="AlphaFoldDB" id="A0AAQ4D1M4"/>
<feature type="transmembrane region" description="Helical" evidence="1">
    <location>
        <begin position="37"/>
        <end position="56"/>
    </location>
</feature>